<dbReference type="AlphaFoldDB" id="A0AAD7TEC3"/>
<evidence type="ECO:0000313" key="2">
    <source>
        <dbReference type="Proteomes" id="UP001215151"/>
    </source>
</evidence>
<dbReference type="EMBL" id="JAPEVG010001094">
    <property type="protein sequence ID" value="KAJ8453977.1"/>
    <property type="molecule type" value="Genomic_DNA"/>
</dbReference>
<gene>
    <name evidence="1" type="ORF">ONZ51_g13297</name>
</gene>
<name>A0AAD7TEC3_9APHY</name>
<keyword evidence="2" id="KW-1185">Reference proteome</keyword>
<accession>A0AAD7TEC3</accession>
<evidence type="ECO:0000313" key="1">
    <source>
        <dbReference type="EMBL" id="KAJ8453977.1"/>
    </source>
</evidence>
<protein>
    <submittedName>
        <fullName evidence="1">Uncharacterized protein</fullName>
    </submittedName>
</protein>
<comment type="caution">
    <text evidence="1">The sequence shown here is derived from an EMBL/GenBank/DDBJ whole genome shotgun (WGS) entry which is preliminary data.</text>
</comment>
<organism evidence="1 2">
    <name type="scientific">Trametes cubensis</name>
    <dbReference type="NCBI Taxonomy" id="1111947"/>
    <lineage>
        <taxon>Eukaryota</taxon>
        <taxon>Fungi</taxon>
        <taxon>Dikarya</taxon>
        <taxon>Basidiomycota</taxon>
        <taxon>Agaricomycotina</taxon>
        <taxon>Agaricomycetes</taxon>
        <taxon>Polyporales</taxon>
        <taxon>Polyporaceae</taxon>
        <taxon>Trametes</taxon>
    </lineage>
</organism>
<sequence length="94" mass="10488">MVALLASDRLTRPAMSVQTEVVSVQLTNTCIHTRPGCDQKALGYVLFPEHLTSGKLTLDDVKLNKFELLFKPLVAICSPYPSRVLFYLLDPPQN</sequence>
<dbReference type="Proteomes" id="UP001215151">
    <property type="component" value="Unassembled WGS sequence"/>
</dbReference>
<reference evidence="1" key="1">
    <citation type="submission" date="2022-11" db="EMBL/GenBank/DDBJ databases">
        <title>Genome Sequence of Cubamyces cubensis.</title>
        <authorList>
            <person name="Buettner E."/>
        </authorList>
    </citation>
    <scope>NUCLEOTIDE SEQUENCE</scope>
    <source>
        <strain evidence="1">MPL-01</strain>
    </source>
</reference>
<proteinExistence type="predicted"/>